<organism evidence="1 2">
    <name type="scientific">Aquimarina celericrescens</name>
    <dbReference type="NCBI Taxonomy" id="1964542"/>
    <lineage>
        <taxon>Bacteria</taxon>
        <taxon>Pseudomonadati</taxon>
        <taxon>Bacteroidota</taxon>
        <taxon>Flavobacteriia</taxon>
        <taxon>Flavobacteriales</taxon>
        <taxon>Flavobacteriaceae</taxon>
        <taxon>Aquimarina</taxon>
    </lineage>
</organism>
<sequence>MTIYCLHCNSEIEGRIDKKFCTPYCRSAFHYQKNKENENTLFKTIDKQLKTNRRILKNYNKAGLARVSANKLLGEGFNPKYFTHLLEKQKRTSVFVLLRIWLFGAKRI</sequence>
<evidence type="ECO:0008006" key="3">
    <source>
        <dbReference type="Google" id="ProtNLM"/>
    </source>
</evidence>
<reference evidence="2" key="1">
    <citation type="journal article" date="2019" name="Int. J. Syst. Evol. Microbiol.">
        <title>The Global Catalogue of Microorganisms (GCM) 10K type strain sequencing project: providing services to taxonomists for standard genome sequencing and annotation.</title>
        <authorList>
            <consortium name="The Broad Institute Genomics Platform"/>
            <consortium name="The Broad Institute Genome Sequencing Center for Infectious Disease"/>
            <person name="Wu L."/>
            <person name="Ma J."/>
        </authorList>
    </citation>
    <scope>NUCLEOTIDE SEQUENCE [LARGE SCALE GENOMIC DNA]</scope>
    <source>
        <strain evidence="2">DT92</strain>
    </source>
</reference>
<gene>
    <name evidence="1" type="ORF">ACFSJT_08410</name>
</gene>
<accession>A0ABW5AX97</accession>
<name>A0ABW5AX97_9FLAO</name>
<evidence type="ECO:0000313" key="1">
    <source>
        <dbReference type="EMBL" id="MFD2186810.1"/>
    </source>
</evidence>
<proteinExistence type="predicted"/>
<protein>
    <recommendedName>
        <fullName evidence="3">DUF2116 family Zn-ribbon domain-containing protein</fullName>
    </recommendedName>
</protein>
<dbReference type="RefSeq" id="WP_378319807.1">
    <property type="nucleotide sequence ID" value="NZ_JBHUHY010000004.1"/>
</dbReference>
<keyword evidence="2" id="KW-1185">Reference proteome</keyword>
<evidence type="ECO:0000313" key="2">
    <source>
        <dbReference type="Proteomes" id="UP001597344"/>
    </source>
</evidence>
<dbReference type="EMBL" id="JBHUHY010000004">
    <property type="protein sequence ID" value="MFD2186810.1"/>
    <property type="molecule type" value="Genomic_DNA"/>
</dbReference>
<comment type="caution">
    <text evidence="1">The sequence shown here is derived from an EMBL/GenBank/DDBJ whole genome shotgun (WGS) entry which is preliminary data.</text>
</comment>
<dbReference type="Proteomes" id="UP001597344">
    <property type="component" value="Unassembled WGS sequence"/>
</dbReference>